<dbReference type="EMBL" id="JAHRHJ020000009">
    <property type="protein sequence ID" value="KAH9303272.1"/>
    <property type="molecule type" value="Genomic_DNA"/>
</dbReference>
<keyword evidence="2" id="KW-1185">Reference proteome</keyword>
<feature type="non-terminal residue" evidence="1">
    <location>
        <position position="116"/>
    </location>
</feature>
<evidence type="ECO:0000313" key="1">
    <source>
        <dbReference type="EMBL" id="KAH9303272.1"/>
    </source>
</evidence>
<protein>
    <submittedName>
        <fullName evidence="1">Uncharacterized protein</fullName>
    </submittedName>
</protein>
<feature type="non-terminal residue" evidence="1">
    <location>
        <position position="1"/>
    </location>
</feature>
<dbReference type="AlphaFoldDB" id="A0AA38CP20"/>
<name>A0AA38CP20_TAXCH</name>
<sequence>VKEELQWAPPIIVLGGPPIQQLVAHSLVHDAPVQSLDKNEVDVMEVDDSMGLLQMVMPPHVDILGPSVTSVTGKGFLGSVGGSGSVDTGVELQAQINRLEIEARARAMEIIGLCAR</sequence>
<organism evidence="1 2">
    <name type="scientific">Taxus chinensis</name>
    <name type="common">Chinese yew</name>
    <name type="synonym">Taxus wallichiana var. chinensis</name>
    <dbReference type="NCBI Taxonomy" id="29808"/>
    <lineage>
        <taxon>Eukaryota</taxon>
        <taxon>Viridiplantae</taxon>
        <taxon>Streptophyta</taxon>
        <taxon>Embryophyta</taxon>
        <taxon>Tracheophyta</taxon>
        <taxon>Spermatophyta</taxon>
        <taxon>Pinopsida</taxon>
        <taxon>Pinidae</taxon>
        <taxon>Conifers II</taxon>
        <taxon>Cupressales</taxon>
        <taxon>Taxaceae</taxon>
        <taxon>Taxus</taxon>
    </lineage>
</organism>
<dbReference type="Proteomes" id="UP000824469">
    <property type="component" value="Unassembled WGS sequence"/>
</dbReference>
<proteinExistence type="predicted"/>
<gene>
    <name evidence="1" type="ORF">KI387_014855</name>
</gene>
<reference evidence="1 2" key="1">
    <citation type="journal article" date="2021" name="Nat. Plants">
        <title>The Taxus genome provides insights into paclitaxel biosynthesis.</title>
        <authorList>
            <person name="Xiong X."/>
            <person name="Gou J."/>
            <person name="Liao Q."/>
            <person name="Li Y."/>
            <person name="Zhou Q."/>
            <person name="Bi G."/>
            <person name="Li C."/>
            <person name="Du R."/>
            <person name="Wang X."/>
            <person name="Sun T."/>
            <person name="Guo L."/>
            <person name="Liang H."/>
            <person name="Lu P."/>
            <person name="Wu Y."/>
            <person name="Zhang Z."/>
            <person name="Ro D.K."/>
            <person name="Shang Y."/>
            <person name="Huang S."/>
            <person name="Yan J."/>
        </authorList>
    </citation>
    <scope>NUCLEOTIDE SEQUENCE [LARGE SCALE GENOMIC DNA]</scope>
    <source>
        <strain evidence="1">Ta-2019</strain>
    </source>
</reference>
<accession>A0AA38CP20</accession>
<comment type="caution">
    <text evidence="1">The sequence shown here is derived from an EMBL/GenBank/DDBJ whole genome shotgun (WGS) entry which is preliminary data.</text>
</comment>
<evidence type="ECO:0000313" key="2">
    <source>
        <dbReference type="Proteomes" id="UP000824469"/>
    </source>
</evidence>